<evidence type="ECO:0000259" key="1">
    <source>
        <dbReference type="Pfam" id="PF24781"/>
    </source>
</evidence>
<accession>A0AAN7HPZ4</accession>
<dbReference type="AlphaFoldDB" id="A0AAN7HPZ4"/>
<dbReference type="InterPro" id="IPR055386">
    <property type="entry name" value="FANCA_helical"/>
</dbReference>
<comment type="caution">
    <text evidence="2">The sequence shown here is derived from an EMBL/GenBank/DDBJ whole genome shotgun (WGS) entry which is preliminary data.</text>
</comment>
<organism evidence="2 3">
    <name type="scientific">Mucor velutinosus</name>
    <dbReference type="NCBI Taxonomy" id="708070"/>
    <lineage>
        <taxon>Eukaryota</taxon>
        <taxon>Fungi</taxon>
        <taxon>Fungi incertae sedis</taxon>
        <taxon>Mucoromycota</taxon>
        <taxon>Mucoromycotina</taxon>
        <taxon>Mucoromycetes</taxon>
        <taxon>Mucorales</taxon>
        <taxon>Mucorineae</taxon>
        <taxon>Mucoraceae</taxon>
        <taxon>Mucor</taxon>
    </lineage>
</organism>
<dbReference type="GO" id="GO:0043240">
    <property type="term" value="C:Fanconi anaemia nuclear complex"/>
    <property type="evidence" value="ECO:0007669"/>
    <property type="project" value="InterPro"/>
</dbReference>
<evidence type="ECO:0000313" key="3">
    <source>
        <dbReference type="Proteomes" id="UP001304243"/>
    </source>
</evidence>
<keyword evidence="3" id="KW-1185">Reference proteome</keyword>
<dbReference type="Proteomes" id="UP001304243">
    <property type="component" value="Unassembled WGS sequence"/>
</dbReference>
<dbReference type="GeneID" id="89951321"/>
<gene>
    <name evidence="2" type="ORF">ATC70_007635</name>
</gene>
<dbReference type="PANTHER" id="PTHR12047:SF2">
    <property type="entry name" value="FANCONI ANEMIA GROUP A PROTEIN"/>
    <property type="match status" value="1"/>
</dbReference>
<reference evidence="2 3" key="1">
    <citation type="submission" date="2022-11" db="EMBL/GenBank/DDBJ databases">
        <title>Mucor velutinosus strain NIH1002 WGS.</title>
        <authorList>
            <person name="Subramanian P."/>
            <person name="Mullikin J.C."/>
            <person name="Segre J.A."/>
            <person name="Zelazny A.M."/>
        </authorList>
    </citation>
    <scope>NUCLEOTIDE SEQUENCE [LARGE SCALE GENOMIC DNA]</scope>
    <source>
        <strain evidence="2 3">NIH1002</strain>
    </source>
</reference>
<name>A0AAN7HPZ4_9FUNG</name>
<proteinExistence type="predicted"/>
<sequence length="473" mass="54614">MCQNVSFSSVQFNQIVSEQAVNTVRLLEYYYKLYIRLEILALSLPSILQHVENLDETLLDLISQNEDVAKAYIPHLSEELLDQFFEKDGRQLTSWTALMTPHTAQRLHLILEYYADCMPFNQLKAILIRLMSFHKVRPKNDDENPNICFYRQLRHVKQSLFSSTIQRQTKAYDSFLAKKSIYLLISQWFFEFNVASENSLTQFIAHIASTGSSLERGSEVMDMSVLLYSYFTACKDLNASGGDVLRIFDIIEAVNTAVRQSLERDESSELGVILTLTQIALEHMHASVGYTYASWFEATFVSSSSILDKRTSTVFIKILLQMTLYELPSVLQIHGKALSNCSTIPNSQVYVSAVRKRLLELGLNQHLKNYPTSIMTPLRAESITETLNIPDEVEEVLQQFTQKNNTVPKTLLQASVFHRQWFVFTFLPKLFAWQGRHMETRNNLIMALKKLNKIPDSLYKPFMQQQQQKIKRK</sequence>
<protein>
    <recommendedName>
        <fullName evidence="1">Fanconi anaemia group A protein helical domain-containing protein</fullName>
    </recommendedName>
</protein>
<dbReference type="GO" id="GO:0036297">
    <property type="term" value="P:interstrand cross-link repair"/>
    <property type="evidence" value="ECO:0007669"/>
    <property type="project" value="InterPro"/>
</dbReference>
<dbReference type="EMBL" id="JASEJX010000039">
    <property type="protein sequence ID" value="KAK4509285.1"/>
    <property type="molecule type" value="Genomic_DNA"/>
</dbReference>
<dbReference type="PANTHER" id="PTHR12047">
    <property type="entry name" value="FANCONI ANEMIA GROUP A PROTEIN"/>
    <property type="match status" value="1"/>
</dbReference>
<evidence type="ECO:0000313" key="2">
    <source>
        <dbReference type="EMBL" id="KAK4509285.1"/>
    </source>
</evidence>
<dbReference type="Pfam" id="PF24781">
    <property type="entry name" value="FANCA_helical"/>
    <property type="match status" value="1"/>
</dbReference>
<feature type="domain" description="Fanconi anaemia group A protein helical" evidence="1">
    <location>
        <begin position="391"/>
        <end position="464"/>
    </location>
</feature>
<dbReference type="RefSeq" id="XP_064675951.1">
    <property type="nucleotide sequence ID" value="XM_064826894.1"/>
</dbReference>
<dbReference type="InterPro" id="IPR003516">
    <property type="entry name" value="FANCA"/>
</dbReference>